<dbReference type="EMBL" id="VSSQ01034929">
    <property type="protein sequence ID" value="MPM87011.1"/>
    <property type="molecule type" value="Genomic_DNA"/>
</dbReference>
<organism evidence="1">
    <name type="scientific">bioreactor metagenome</name>
    <dbReference type="NCBI Taxonomy" id="1076179"/>
    <lineage>
        <taxon>unclassified sequences</taxon>
        <taxon>metagenomes</taxon>
        <taxon>ecological metagenomes</taxon>
    </lineage>
</organism>
<sequence>MNNRRFGIDTESFVERQGHLFFQILQRDIQLHDRIGQLLDFLLAQIDDFAVGQAMIRLVRRNLPDHLFQVIDIDFVSAEGHVQKP</sequence>
<accession>A0A645DCE7</accession>
<name>A0A645DCE7_9ZZZZ</name>
<reference evidence="1" key="1">
    <citation type="submission" date="2019-08" db="EMBL/GenBank/DDBJ databases">
        <authorList>
            <person name="Kucharzyk K."/>
            <person name="Murdoch R.W."/>
            <person name="Higgins S."/>
            <person name="Loffler F."/>
        </authorList>
    </citation>
    <scope>NUCLEOTIDE SEQUENCE</scope>
</reference>
<protein>
    <submittedName>
        <fullName evidence="1">Uncharacterized protein</fullName>
    </submittedName>
</protein>
<gene>
    <name evidence="1" type="ORF">SDC9_134104</name>
</gene>
<comment type="caution">
    <text evidence="1">The sequence shown here is derived from an EMBL/GenBank/DDBJ whole genome shotgun (WGS) entry which is preliminary data.</text>
</comment>
<proteinExistence type="predicted"/>
<evidence type="ECO:0000313" key="1">
    <source>
        <dbReference type="EMBL" id="MPM87011.1"/>
    </source>
</evidence>
<dbReference type="AlphaFoldDB" id="A0A645DCE7"/>